<evidence type="ECO:0000256" key="7">
    <source>
        <dbReference type="SAM" id="Phobius"/>
    </source>
</evidence>
<organism evidence="9">
    <name type="scientific">Culicoides sonorensis</name>
    <name type="common">Biting midge</name>
    <dbReference type="NCBI Taxonomy" id="179676"/>
    <lineage>
        <taxon>Eukaryota</taxon>
        <taxon>Metazoa</taxon>
        <taxon>Ecdysozoa</taxon>
        <taxon>Arthropoda</taxon>
        <taxon>Hexapoda</taxon>
        <taxon>Insecta</taxon>
        <taxon>Pterygota</taxon>
        <taxon>Neoptera</taxon>
        <taxon>Endopterygota</taxon>
        <taxon>Diptera</taxon>
        <taxon>Nematocera</taxon>
        <taxon>Chironomoidea</taxon>
        <taxon>Ceratopogonidae</taxon>
        <taxon>Ceratopogoninae</taxon>
        <taxon>Culicoides</taxon>
        <taxon>Monoculicoides</taxon>
    </lineage>
</organism>
<dbReference type="PANTHER" id="PTHR24269:SF16">
    <property type="entry name" value="PROTEIN SLG1"/>
    <property type="match status" value="1"/>
</dbReference>
<dbReference type="InterPro" id="IPR051836">
    <property type="entry name" value="Kremen_rcpt"/>
</dbReference>
<dbReference type="PANTHER" id="PTHR24269">
    <property type="entry name" value="KREMEN PROTEIN"/>
    <property type="match status" value="1"/>
</dbReference>
<gene>
    <name evidence="9" type="primary">CSON013550</name>
</gene>
<evidence type="ECO:0000256" key="2">
    <source>
        <dbReference type="ARBA" id="ARBA00022692"/>
    </source>
</evidence>
<feature type="domain" description="WSC" evidence="8">
    <location>
        <begin position="94"/>
        <end position="190"/>
    </location>
</feature>
<name>A0A336M894_CULSO</name>
<keyword evidence="6" id="KW-0325">Glycoprotein</keyword>
<dbReference type="SMART" id="SM00321">
    <property type="entry name" value="WSC"/>
    <property type="match status" value="1"/>
</dbReference>
<dbReference type="Pfam" id="PF01822">
    <property type="entry name" value="WSC"/>
    <property type="match status" value="1"/>
</dbReference>
<keyword evidence="4 7" id="KW-1133">Transmembrane helix</keyword>
<evidence type="ECO:0000256" key="6">
    <source>
        <dbReference type="ARBA" id="ARBA00023180"/>
    </source>
</evidence>
<evidence type="ECO:0000256" key="4">
    <source>
        <dbReference type="ARBA" id="ARBA00022989"/>
    </source>
</evidence>
<protein>
    <submittedName>
        <fullName evidence="9">CSON013550 protein</fullName>
    </submittedName>
</protein>
<keyword evidence="2 7" id="KW-0812">Transmembrane</keyword>
<dbReference type="VEuPathDB" id="VectorBase:CSON013550"/>
<comment type="subcellular location">
    <subcellularLocation>
        <location evidence="1">Membrane</location>
        <topology evidence="1">Single-pass membrane protein</topology>
    </subcellularLocation>
</comment>
<dbReference type="EMBL" id="UFQT01000684">
    <property type="protein sequence ID" value="SSX26544.1"/>
    <property type="molecule type" value="Genomic_DNA"/>
</dbReference>
<evidence type="ECO:0000256" key="3">
    <source>
        <dbReference type="ARBA" id="ARBA00022729"/>
    </source>
</evidence>
<evidence type="ECO:0000256" key="1">
    <source>
        <dbReference type="ARBA" id="ARBA00004167"/>
    </source>
</evidence>
<accession>A0A336M894</accession>
<sequence length="229" mass="26266">MYFNQCKMTKLTFPVLLLLNIWVLVIGNHCFYAITDIENKVTKSDTKLGYNTNMISQRISYIEAVLEKLELHSPHGKQITTGNIFIIERNQTIKGRYLGCFKDFEENRMFRGEIKKFRYNSVDKCIETCTRGGFVYAGLSLHFCYCGNAFPNPAIFEKVSETNCDAKCFDNSSQICGDWNNSYNSVYETGVEVYTFDTSGIQVSSIIPPSSPKIQFKVREDDGLRYDDD</sequence>
<evidence type="ECO:0000313" key="9">
    <source>
        <dbReference type="EMBL" id="SSX26544.1"/>
    </source>
</evidence>
<keyword evidence="5 7" id="KW-0472">Membrane</keyword>
<reference evidence="9" key="1">
    <citation type="submission" date="2018-07" db="EMBL/GenBank/DDBJ databases">
        <authorList>
            <person name="Quirk P.G."/>
            <person name="Krulwich T.A."/>
        </authorList>
    </citation>
    <scope>NUCLEOTIDE SEQUENCE</scope>
</reference>
<evidence type="ECO:0000259" key="8">
    <source>
        <dbReference type="PROSITE" id="PS51212"/>
    </source>
</evidence>
<dbReference type="AlphaFoldDB" id="A0A336M894"/>
<dbReference type="GO" id="GO:0005886">
    <property type="term" value="C:plasma membrane"/>
    <property type="evidence" value="ECO:0007669"/>
    <property type="project" value="TreeGrafter"/>
</dbReference>
<dbReference type="InterPro" id="IPR002889">
    <property type="entry name" value="WSC_carb-bd"/>
</dbReference>
<proteinExistence type="predicted"/>
<dbReference type="PROSITE" id="PS51212">
    <property type="entry name" value="WSC"/>
    <property type="match status" value="1"/>
</dbReference>
<feature type="transmembrane region" description="Helical" evidence="7">
    <location>
        <begin position="12"/>
        <end position="34"/>
    </location>
</feature>
<keyword evidence="3" id="KW-0732">Signal</keyword>
<evidence type="ECO:0000256" key="5">
    <source>
        <dbReference type="ARBA" id="ARBA00023136"/>
    </source>
</evidence>